<sequence length="83" mass="9307">MSSTTAPILKAKLLEFLKFRVLAAQEEFFDPFLSQAALQTGTRSPLDAARLRQYLQTAAPSSLQLSDTELLQVFEQARTLYVN</sequence>
<accession>A0AAN1QQD9</accession>
<organism evidence="1 2">
    <name type="scientific">Synechococcus elongatus PCC 11801</name>
    <dbReference type="NCBI Taxonomy" id="2219813"/>
    <lineage>
        <taxon>Bacteria</taxon>
        <taxon>Bacillati</taxon>
        <taxon>Cyanobacteriota</taxon>
        <taxon>Cyanophyceae</taxon>
        <taxon>Synechococcales</taxon>
        <taxon>Synechococcaceae</taxon>
        <taxon>Synechococcus</taxon>
    </lineage>
</organism>
<dbReference type="RefSeq" id="WP_208675146.1">
    <property type="nucleotide sequence ID" value="NZ_CP030139.2"/>
</dbReference>
<dbReference type="AlphaFoldDB" id="A0AAN1QQD9"/>
<dbReference type="EMBL" id="CP030139">
    <property type="protein sequence ID" value="AZB73607.1"/>
    <property type="molecule type" value="Genomic_DNA"/>
</dbReference>
<dbReference type="Proteomes" id="UP000267249">
    <property type="component" value="Chromosome"/>
</dbReference>
<proteinExistence type="predicted"/>
<protein>
    <submittedName>
        <fullName evidence="1">Uncharacterized protein</fullName>
    </submittedName>
</protein>
<name>A0AAN1QQD9_SYNEL</name>
<evidence type="ECO:0000313" key="2">
    <source>
        <dbReference type="Proteomes" id="UP000267249"/>
    </source>
</evidence>
<reference evidence="1 2" key="1">
    <citation type="journal article" date="2018" name="Sci. Rep.">
        <title>Genome Features and Biochemical Characteristics of a Robust, Fast Growing and Naturally Transformable Cyanobacterium Synechococcus elongatus PCC 11801 Isolated from India.</title>
        <authorList>
            <person name="Jaiswal D."/>
            <person name="Sengupta A."/>
            <person name="Sohoni S."/>
            <person name="Sengupta S."/>
            <person name="Phadnavis A.G."/>
            <person name="Pakrasi H.B."/>
            <person name="Wangikar P.P."/>
        </authorList>
    </citation>
    <scope>NUCLEOTIDE SEQUENCE [LARGE SCALE GENOMIC DNA]</scope>
    <source>
        <strain evidence="1 2">PCC 11801</strain>
    </source>
</reference>
<evidence type="ECO:0000313" key="1">
    <source>
        <dbReference type="EMBL" id="AZB73607.1"/>
    </source>
</evidence>
<gene>
    <name evidence="1" type="ORF">DOP62_02040</name>
</gene>